<dbReference type="PANTHER" id="PTHR42034:SF1">
    <property type="entry name" value="CONDENSATION DOMAIN-CONTAINING PROTEIN"/>
    <property type="match status" value="1"/>
</dbReference>
<reference evidence="1 2" key="1">
    <citation type="journal article" date="2018" name="PLoS Pathog.">
        <title>Evolution of structural diversity of trichothecenes, a family of toxins produced by plant pathogenic and entomopathogenic fungi.</title>
        <authorList>
            <person name="Proctor R.H."/>
            <person name="McCormick S.P."/>
            <person name="Kim H.S."/>
            <person name="Cardoza R.E."/>
            <person name="Stanley A.M."/>
            <person name="Lindo L."/>
            <person name="Kelly A."/>
            <person name="Brown D.W."/>
            <person name="Lee T."/>
            <person name="Vaughan M.M."/>
            <person name="Alexander N.J."/>
            <person name="Busman M."/>
            <person name="Gutierrez S."/>
        </authorList>
    </citation>
    <scope>NUCLEOTIDE SEQUENCE [LARGE SCALE GENOMIC DNA]</scope>
    <source>
        <strain evidence="1 2">NRRL 20695</strain>
    </source>
</reference>
<dbReference type="Gene3D" id="3.30.559.30">
    <property type="entry name" value="Nonribosomal peptide synthetase, condensation domain"/>
    <property type="match status" value="1"/>
</dbReference>
<gene>
    <name evidence="1" type="ORF">FLONG3_3539</name>
</gene>
<proteinExistence type="predicted"/>
<sequence>MSQTTQYNWRQSDQGFWHRDIDECEQFYRLYTKKEHGCYPVTGCASFKVKDAKIDQNDCVESALRSAWTYLRFKHPTLGSHVETGDQPNKWKRVYRPLETEKDVKSWLDSTFMIIETDKTALSWFNNDAPPFDMPTVYIVKPQLTAQRTLFLRCPHDVTDGVGVLQLLNQLFVHVTKFYGQTSKFEYPLPEMDLGTRLSPSLRVAASIPDSLSEAQMKRFEELRATNGNVYNYPNLMGFPTSVPPNDISHARMKRTALYLSQSTSTKILAACKSIAPGVSLTHVFTSALTMALADFQPRKEEPFIARYVDRPMINIRSHCREPFDSPDHSAAAYHAVTAQALAIDVEVPSKPDMGAKPGRLSELAIKVRDLHQQLKPDPSSDVYEQALFAPSVFETLFPPPGFDPWVVQESPFCPVSLSSVGNLATIMDGSSDVFELTKIWAASQPIGAGVAVFLASWDGKVELSSVFNTQYHGEGSVVPFLALIINYVCQGLGVEVDSCHQRDSI</sequence>
<dbReference type="Gene3D" id="3.30.559.10">
    <property type="entry name" value="Chloramphenicol acetyltransferase-like domain"/>
    <property type="match status" value="1"/>
</dbReference>
<dbReference type="AlphaFoldDB" id="A0A395T0X4"/>
<dbReference type="STRING" id="694270.A0A395T0X4"/>
<protein>
    <submittedName>
        <fullName evidence="1">Uncharacterized protein</fullName>
    </submittedName>
</protein>
<comment type="caution">
    <text evidence="1">The sequence shown here is derived from an EMBL/GenBank/DDBJ whole genome shotgun (WGS) entry which is preliminary data.</text>
</comment>
<dbReference type="EMBL" id="PXOG01000070">
    <property type="protein sequence ID" value="RGP78403.1"/>
    <property type="molecule type" value="Genomic_DNA"/>
</dbReference>
<keyword evidence="2" id="KW-1185">Reference proteome</keyword>
<accession>A0A395T0X4</accession>
<dbReference type="Proteomes" id="UP000266234">
    <property type="component" value="Unassembled WGS sequence"/>
</dbReference>
<name>A0A395T0X4_9HYPO</name>
<evidence type="ECO:0000313" key="2">
    <source>
        <dbReference type="Proteomes" id="UP000266234"/>
    </source>
</evidence>
<dbReference type="PANTHER" id="PTHR42034">
    <property type="entry name" value="CHROMOSOME 7, WHOLE GENOME SHOTGUN SEQUENCE-RELATED"/>
    <property type="match status" value="1"/>
</dbReference>
<evidence type="ECO:0000313" key="1">
    <source>
        <dbReference type="EMBL" id="RGP78403.1"/>
    </source>
</evidence>
<dbReference type="InterPro" id="IPR023213">
    <property type="entry name" value="CAT-like_dom_sf"/>
</dbReference>
<dbReference type="OrthoDB" id="2548233at2759"/>
<organism evidence="1 2">
    <name type="scientific">Fusarium longipes</name>
    <dbReference type="NCBI Taxonomy" id="694270"/>
    <lineage>
        <taxon>Eukaryota</taxon>
        <taxon>Fungi</taxon>
        <taxon>Dikarya</taxon>
        <taxon>Ascomycota</taxon>
        <taxon>Pezizomycotina</taxon>
        <taxon>Sordariomycetes</taxon>
        <taxon>Hypocreomycetidae</taxon>
        <taxon>Hypocreales</taxon>
        <taxon>Nectriaceae</taxon>
        <taxon>Fusarium</taxon>
    </lineage>
</organism>